<keyword evidence="9" id="KW-1185">Reference proteome</keyword>
<evidence type="ECO:0000256" key="2">
    <source>
        <dbReference type="ARBA" id="ARBA00006275"/>
    </source>
</evidence>
<protein>
    <submittedName>
        <fullName evidence="8">RagB/SusD family nutrient uptake outer membrane protein</fullName>
    </submittedName>
</protein>
<dbReference type="Proteomes" id="UP001255246">
    <property type="component" value="Unassembled WGS sequence"/>
</dbReference>
<name>A0ABU3AEF4_9FLAO</name>
<dbReference type="RefSeq" id="WP_311352673.1">
    <property type="nucleotide sequence ID" value="NZ_JAVRHR010000003.1"/>
</dbReference>
<reference evidence="8 9" key="1">
    <citation type="submission" date="2023-09" db="EMBL/GenBank/DDBJ databases">
        <authorList>
            <person name="Rey-Velasco X."/>
        </authorList>
    </citation>
    <scope>NUCLEOTIDE SEQUENCE [LARGE SCALE GENOMIC DNA]</scope>
    <source>
        <strain evidence="8 9">F388</strain>
    </source>
</reference>
<proteinExistence type="inferred from homology"/>
<gene>
    <name evidence="8" type="ORF">RM706_14130</name>
</gene>
<keyword evidence="5" id="KW-0998">Cell outer membrane</keyword>
<accession>A0ABU3AEF4</accession>
<evidence type="ECO:0000256" key="3">
    <source>
        <dbReference type="ARBA" id="ARBA00022729"/>
    </source>
</evidence>
<evidence type="ECO:0000256" key="4">
    <source>
        <dbReference type="ARBA" id="ARBA00023136"/>
    </source>
</evidence>
<evidence type="ECO:0000259" key="7">
    <source>
        <dbReference type="Pfam" id="PF14322"/>
    </source>
</evidence>
<organism evidence="8 9">
    <name type="scientific">Croceitalea rosinachiae</name>
    <dbReference type="NCBI Taxonomy" id="3075596"/>
    <lineage>
        <taxon>Bacteria</taxon>
        <taxon>Pseudomonadati</taxon>
        <taxon>Bacteroidota</taxon>
        <taxon>Flavobacteriia</taxon>
        <taxon>Flavobacteriales</taxon>
        <taxon>Flavobacteriaceae</taxon>
        <taxon>Croceitalea</taxon>
    </lineage>
</organism>
<feature type="domain" description="SusD-like N-terminal" evidence="7">
    <location>
        <begin position="95"/>
        <end position="236"/>
    </location>
</feature>
<dbReference type="InterPro" id="IPR012944">
    <property type="entry name" value="SusD_RagB_dom"/>
</dbReference>
<dbReference type="PROSITE" id="PS51257">
    <property type="entry name" value="PROKAR_LIPOPROTEIN"/>
    <property type="match status" value="1"/>
</dbReference>
<comment type="similarity">
    <text evidence="2">Belongs to the SusD family.</text>
</comment>
<dbReference type="Gene3D" id="1.25.40.390">
    <property type="match status" value="1"/>
</dbReference>
<evidence type="ECO:0000313" key="8">
    <source>
        <dbReference type="EMBL" id="MDT0608180.1"/>
    </source>
</evidence>
<dbReference type="EMBL" id="JAVRHR010000003">
    <property type="protein sequence ID" value="MDT0608180.1"/>
    <property type="molecule type" value="Genomic_DNA"/>
</dbReference>
<dbReference type="Pfam" id="PF14322">
    <property type="entry name" value="SusD-like_3"/>
    <property type="match status" value="1"/>
</dbReference>
<dbReference type="Pfam" id="PF07980">
    <property type="entry name" value="SusD_RagB"/>
    <property type="match status" value="1"/>
</dbReference>
<comment type="subcellular location">
    <subcellularLocation>
        <location evidence="1">Cell outer membrane</location>
    </subcellularLocation>
</comment>
<sequence length="459" mass="50565">MKFIKNILLMMFFIGTISCEKELDLQPQQSISIDAATATPENINAILLEAYDIGRNTSPDNVAPLYSGNYSGEINVAVDLLGNTDQVSWNGTFSNLRDLFNKAMINDNASALNIYADSYSIIGHVNTVLDNLDKFEDATESNRVEGEAKFLRGLVYFDMVRLYGQQYNAAGNNTQLGVPIVLLPPDVSRAVPRDTVEDVYAQVITDLNDAVSLLPDSNGLRADRYAAMAVLARVYLQQGNFAGARDAANDVLQNSGHALTATYTEAFDTDDNPNETIFSWVVNVQEGSNNSNLYYATQALGGRGGDIAIEPGYLDKFDSLTDERRNFTYPGEGVSDGFTLTSKFARQFANATHIRIAEMHLIRAECNFRLATAIGLSPLDEINALRARSSAPALTALTLGLILNERELELAFEGFLLHDYKRTERDIGGLPFNDNRLVFPIPQSARDRNPLLDQNPGYN</sequence>
<keyword evidence="4" id="KW-0472">Membrane</keyword>
<feature type="domain" description="RagB/SusD" evidence="6">
    <location>
        <begin position="344"/>
        <end position="423"/>
    </location>
</feature>
<evidence type="ECO:0000259" key="6">
    <source>
        <dbReference type="Pfam" id="PF07980"/>
    </source>
</evidence>
<dbReference type="InterPro" id="IPR011990">
    <property type="entry name" value="TPR-like_helical_dom_sf"/>
</dbReference>
<evidence type="ECO:0000313" key="9">
    <source>
        <dbReference type="Proteomes" id="UP001255246"/>
    </source>
</evidence>
<dbReference type="CDD" id="cd08977">
    <property type="entry name" value="SusD"/>
    <property type="match status" value="1"/>
</dbReference>
<comment type="caution">
    <text evidence="8">The sequence shown here is derived from an EMBL/GenBank/DDBJ whole genome shotgun (WGS) entry which is preliminary data.</text>
</comment>
<evidence type="ECO:0000256" key="1">
    <source>
        <dbReference type="ARBA" id="ARBA00004442"/>
    </source>
</evidence>
<keyword evidence="3" id="KW-0732">Signal</keyword>
<evidence type="ECO:0000256" key="5">
    <source>
        <dbReference type="ARBA" id="ARBA00023237"/>
    </source>
</evidence>
<dbReference type="SUPFAM" id="SSF48452">
    <property type="entry name" value="TPR-like"/>
    <property type="match status" value="1"/>
</dbReference>
<dbReference type="InterPro" id="IPR033985">
    <property type="entry name" value="SusD-like_N"/>
</dbReference>